<dbReference type="Proteomes" id="UP000287651">
    <property type="component" value="Unassembled WGS sequence"/>
</dbReference>
<keyword evidence="1" id="KW-0472">Membrane</keyword>
<feature type="transmembrane region" description="Helical" evidence="1">
    <location>
        <begin position="41"/>
        <end position="58"/>
    </location>
</feature>
<evidence type="ECO:0000256" key="2">
    <source>
        <dbReference type="SAM" id="SignalP"/>
    </source>
</evidence>
<proteinExistence type="predicted"/>
<feature type="chain" id="PRO_5019019234" evidence="2">
    <location>
        <begin position="20"/>
        <end position="63"/>
    </location>
</feature>
<accession>A0A426ZCS3</accession>
<dbReference type="AlphaFoldDB" id="A0A426ZCS3"/>
<name>A0A426ZCS3_ENSVE</name>
<dbReference type="EMBL" id="AMZH03007253">
    <property type="protein sequence ID" value="RRT61770.1"/>
    <property type="molecule type" value="Genomic_DNA"/>
</dbReference>
<gene>
    <name evidence="3" type="ORF">B296_00013287</name>
</gene>
<comment type="caution">
    <text evidence="3">The sequence shown here is derived from an EMBL/GenBank/DDBJ whole genome shotgun (WGS) entry which is preliminary data.</text>
</comment>
<sequence>MPWHLFPFCFLLPLRRTMDVVCPNNPTVWDGKGFTQCFENIYPFCLLCFLCTCFLLVFDSSFP</sequence>
<keyword evidence="2" id="KW-0732">Signal</keyword>
<keyword evidence="1" id="KW-1133">Transmembrane helix</keyword>
<evidence type="ECO:0000256" key="1">
    <source>
        <dbReference type="SAM" id="Phobius"/>
    </source>
</evidence>
<evidence type="ECO:0000313" key="3">
    <source>
        <dbReference type="EMBL" id="RRT61770.1"/>
    </source>
</evidence>
<organism evidence="3 4">
    <name type="scientific">Ensete ventricosum</name>
    <name type="common">Abyssinian banana</name>
    <name type="synonym">Musa ensete</name>
    <dbReference type="NCBI Taxonomy" id="4639"/>
    <lineage>
        <taxon>Eukaryota</taxon>
        <taxon>Viridiplantae</taxon>
        <taxon>Streptophyta</taxon>
        <taxon>Embryophyta</taxon>
        <taxon>Tracheophyta</taxon>
        <taxon>Spermatophyta</taxon>
        <taxon>Magnoliopsida</taxon>
        <taxon>Liliopsida</taxon>
        <taxon>Zingiberales</taxon>
        <taxon>Musaceae</taxon>
        <taxon>Ensete</taxon>
    </lineage>
</organism>
<evidence type="ECO:0000313" key="4">
    <source>
        <dbReference type="Proteomes" id="UP000287651"/>
    </source>
</evidence>
<feature type="signal peptide" evidence="2">
    <location>
        <begin position="1"/>
        <end position="19"/>
    </location>
</feature>
<keyword evidence="1" id="KW-0812">Transmembrane</keyword>
<protein>
    <submittedName>
        <fullName evidence="3">Uncharacterized protein</fullName>
    </submittedName>
</protein>
<reference evidence="3 4" key="1">
    <citation type="journal article" date="2014" name="Agronomy (Basel)">
        <title>A Draft Genome Sequence for Ensete ventricosum, the Drought-Tolerant Tree Against Hunger.</title>
        <authorList>
            <person name="Harrison J."/>
            <person name="Moore K.A."/>
            <person name="Paszkiewicz K."/>
            <person name="Jones T."/>
            <person name="Grant M."/>
            <person name="Ambacheew D."/>
            <person name="Muzemil S."/>
            <person name="Studholme D.J."/>
        </authorList>
    </citation>
    <scope>NUCLEOTIDE SEQUENCE [LARGE SCALE GENOMIC DNA]</scope>
</reference>